<feature type="compositionally biased region" description="Basic and acidic residues" evidence="1">
    <location>
        <begin position="148"/>
        <end position="158"/>
    </location>
</feature>
<dbReference type="EMBL" id="JBHRSB010000006">
    <property type="protein sequence ID" value="MFC3002116.1"/>
    <property type="molecule type" value="Genomic_DNA"/>
</dbReference>
<feature type="region of interest" description="Disordered" evidence="1">
    <location>
        <begin position="139"/>
        <end position="158"/>
    </location>
</feature>
<reference evidence="3" key="1">
    <citation type="journal article" date="2019" name="Int. J. Syst. Evol. Microbiol.">
        <title>The Global Catalogue of Microorganisms (GCM) 10K type strain sequencing project: providing services to taxonomists for standard genome sequencing and annotation.</title>
        <authorList>
            <consortium name="The Broad Institute Genomics Platform"/>
            <consortium name="The Broad Institute Genome Sequencing Center for Infectious Disease"/>
            <person name="Wu L."/>
            <person name="Ma J."/>
        </authorList>
    </citation>
    <scope>NUCLEOTIDE SEQUENCE [LARGE SCALE GENOMIC DNA]</scope>
    <source>
        <strain evidence="3">CGMCC 1.16855</strain>
    </source>
</reference>
<protein>
    <submittedName>
        <fullName evidence="2">Uncharacterized protein</fullName>
    </submittedName>
</protein>
<accession>A0ABV7BZH0</accession>
<proteinExistence type="predicted"/>
<evidence type="ECO:0000256" key="1">
    <source>
        <dbReference type="SAM" id="MobiDB-lite"/>
    </source>
</evidence>
<evidence type="ECO:0000313" key="2">
    <source>
        <dbReference type="EMBL" id="MFC3002116.1"/>
    </source>
</evidence>
<keyword evidence="3" id="KW-1185">Reference proteome</keyword>
<name>A0ABV7BZH0_9PROT</name>
<organism evidence="2 3">
    <name type="scientific">Falsiroseomonas tokyonensis</name>
    <dbReference type="NCBI Taxonomy" id="430521"/>
    <lineage>
        <taxon>Bacteria</taxon>
        <taxon>Pseudomonadati</taxon>
        <taxon>Pseudomonadota</taxon>
        <taxon>Alphaproteobacteria</taxon>
        <taxon>Acetobacterales</taxon>
        <taxon>Roseomonadaceae</taxon>
        <taxon>Falsiroseomonas</taxon>
    </lineage>
</organism>
<dbReference type="RefSeq" id="WP_216838202.1">
    <property type="nucleotide sequence ID" value="NZ_JAFNJS010000006.1"/>
</dbReference>
<evidence type="ECO:0000313" key="3">
    <source>
        <dbReference type="Proteomes" id="UP001595420"/>
    </source>
</evidence>
<comment type="caution">
    <text evidence="2">The sequence shown here is derived from an EMBL/GenBank/DDBJ whole genome shotgun (WGS) entry which is preliminary data.</text>
</comment>
<sequence>MLAQHGWWSWRDAHLESGGALTLAFVTPVAAQQPDVAELIRRIEALQQRVNQLERSPPRPAARAPAPVQPAVRAAPSVAAVVVVPQRRTPEVVRAEVDPALRGSLDGLAMRVPNTETSVRLLRLHPSDRLGRLQRAQCDGCGLGPGHPADRQRRGPPERWLRRHRAQFAHRLRHAHRNQLGAARHHGGGGFPR</sequence>
<dbReference type="Proteomes" id="UP001595420">
    <property type="component" value="Unassembled WGS sequence"/>
</dbReference>
<gene>
    <name evidence="2" type="ORF">ACFOD3_19590</name>
</gene>